<proteinExistence type="predicted"/>
<protein>
    <recommendedName>
        <fullName evidence="4">Group-specific protein</fullName>
    </recommendedName>
</protein>
<name>A0ABV3IGA1_9BACI</name>
<evidence type="ECO:0000313" key="2">
    <source>
        <dbReference type="EMBL" id="MEV4913280.1"/>
    </source>
</evidence>
<keyword evidence="1" id="KW-0472">Membrane</keyword>
<feature type="transmembrane region" description="Helical" evidence="1">
    <location>
        <begin position="9"/>
        <end position="31"/>
    </location>
</feature>
<keyword evidence="1" id="KW-1133">Transmembrane helix</keyword>
<accession>A0ABV3IGA1</accession>
<evidence type="ECO:0000313" key="3">
    <source>
        <dbReference type="Proteomes" id="UP001552502"/>
    </source>
</evidence>
<feature type="transmembrane region" description="Helical" evidence="1">
    <location>
        <begin position="81"/>
        <end position="100"/>
    </location>
</feature>
<dbReference type="EMBL" id="JBEGIE010000055">
    <property type="protein sequence ID" value="MEV4913280.1"/>
    <property type="molecule type" value="Genomic_DNA"/>
</dbReference>
<feature type="transmembrane region" description="Helical" evidence="1">
    <location>
        <begin position="43"/>
        <end position="69"/>
    </location>
</feature>
<reference evidence="2 3" key="1">
    <citation type="journal article" date="2023" name="Proc. Natl. Acad. Sci. U.S.A.">
        <title>Bacterial tolerance to host-exuded specialized metabolites structures the maize root microbiome.</title>
        <authorList>
            <person name="Thoenen L."/>
            <person name="Giroud C."/>
            <person name="Kreuzer M."/>
            <person name="Waelchli J."/>
            <person name="Gfeller V."/>
            <person name="Deslandes-Herold G."/>
            <person name="Mateo P."/>
            <person name="Robert C.A.M."/>
            <person name="Ahrens C.H."/>
            <person name="Rubio-Somoza I."/>
            <person name="Bruggmann R."/>
            <person name="Erb M."/>
            <person name="Schlaeppi K."/>
        </authorList>
    </citation>
    <scope>NUCLEOTIDE SEQUENCE [LARGE SCALE GENOMIC DNA]</scope>
    <source>
        <strain evidence="2 3">LBA1-1-1.1</strain>
    </source>
</reference>
<feature type="transmembrane region" description="Helical" evidence="1">
    <location>
        <begin position="106"/>
        <end position="124"/>
    </location>
</feature>
<comment type="caution">
    <text evidence="2">The sequence shown here is derived from an EMBL/GenBank/DDBJ whole genome shotgun (WGS) entry which is preliminary data.</text>
</comment>
<keyword evidence="3" id="KW-1185">Reference proteome</keyword>
<dbReference type="Proteomes" id="UP001552502">
    <property type="component" value="Unassembled WGS sequence"/>
</dbReference>
<sequence length="128" mass="14578">MRMITLGKFLISYAASLLTFIIIWFLIPYISDPSYSYENDLPNILGFIVILIIFGSILDLVACLIGEMLYRNIKQCREFRFGIPIFVGLALIYIFILSLFTITSAYSSSLVAPIIMGSLAFYLVRRKI</sequence>
<organism evidence="2 3">
    <name type="scientific">Bacillus proteolyticus</name>
    <dbReference type="NCBI Taxonomy" id="2026192"/>
    <lineage>
        <taxon>Bacteria</taxon>
        <taxon>Bacillati</taxon>
        <taxon>Bacillota</taxon>
        <taxon>Bacilli</taxon>
        <taxon>Bacillales</taxon>
        <taxon>Bacillaceae</taxon>
        <taxon>Bacillus</taxon>
        <taxon>Bacillus cereus group</taxon>
    </lineage>
</organism>
<gene>
    <name evidence="2" type="ORF">MRBLBA1_004180</name>
</gene>
<evidence type="ECO:0000256" key="1">
    <source>
        <dbReference type="SAM" id="Phobius"/>
    </source>
</evidence>
<evidence type="ECO:0008006" key="4">
    <source>
        <dbReference type="Google" id="ProtNLM"/>
    </source>
</evidence>
<keyword evidence="1" id="KW-0812">Transmembrane</keyword>